<feature type="compositionally biased region" description="Acidic residues" evidence="4">
    <location>
        <begin position="477"/>
        <end position="499"/>
    </location>
</feature>
<evidence type="ECO:0000256" key="4">
    <source>
        <dbReference type="SAM" id="MobiDB-lite"/>
    </source>
</evidence>
<dbReference type="InterPro" id="IPR023093">
    <property type="entry name" value="ScpA-like_C"/>
</dbReference>
<evidence type="ECO:0000256" key="3">
    <source>
        <dbReference type="ARBA" id="ARBA00023242"/>
    </source>
</evidence>
<dbReference type="PANTHER" id="PTHR12585:SF69">
    <property type="entry name" value="FI11703P"/>
    <property type="match status" value="1"/>
</dbReference>
<comment type="subcellular location">
    <subcellularLocation>
        <location evidence="1">Nucleus</location>
    </subcellularLocation>
</comment>
<organism evidence="7">
    <name type="scientific">Rhizochromulina marina</name>
    <dbReference type="NCBI Taxonomy" id="1034831"/>
    <lineage>
        <taxon>Eukaryota</taxon>
        <taxon>Sar</taxon>
        <taxon>Stramenopiles</taxon>
        <taxon>Ochrophyta</taxon>
        <taxon>Dictyochophyceae</taxon>
        <taxon>Rhizochromulinales</taxon>
        <taxon>Rhizochromulina</taxon>
    </lineage>
</organism>
<dbReference type="Gene3D" id="1.10.10.580">
    <property type="entry name" value="Structural maintenance of chromosome 1. Chain E"/>
    <property type="match status" value="1"/>
</dbReference>
<evidence type="ECO:0000313" key="7">
    <source>
        <dbReference type="EMBL" id="CAD9690268.1"/>
    </source>
</evidence>
<feature type="compositionally biased region" description="Acidic residues" evidence="4">
    <location>
        <begin position="273"/>
        <end position="286"/>
    </location>
</feature>
<gene>
    <name evidence="7" type="ORF">RMAR1173_LOCUS11377</name>
</gene>
<accession>A0A7S2S5L9</accession>
<dbReference type="GO" id="GO:0008278">
    <property type="term" value="C:cohesin complex"/>
    <property type="evidence" value="ECO:0007669"/>
    <property type="project" value="InterPro"/>
</dbReference>
<dbReference type="Pfam" id="PF04824">
    <property type="entry name" value="Rad21_Rec8"/>
    <property type="match status" value="1"/>
</dbReference>
<dbReference type="GO" id="GO:1990414">
    <property type="term" value="P:replication-born double-strand break repair via sister chromatid exchange"/>
    <property type="evidence" value="ECO:0007669"/>
    <property type="project" value="TreeGrafter"/>
</dbReference>
<dbReference type="GO" id="GO:0007062">
    <property type="term" value="P:sister chromatid cohesion"/>
    <property type="evidence" value="ECO:0007669"/>
    <property type="project" value="InterPro"/>
</dbReference>
<protein>
    <recommendedName>
        <fullName evidence="8">Rad21/Rec8-like protein N-terminal domain-containing protein</fullName>
    </recommendedName>
</protein>
<keyword evidence="3" id="KW-0539">Nucleus</keyword>
<dbReference type="EMBL" id="HBHJ01017201">
    <property type="protein sequence ID" value="CAD9690268.1"/>
    <property type="molecule type" value="Transcribed_RNA"/>
</dbReference>
<reference evidence="7" key="1">
    <citation type="submission" date="2021-01" db="EMBL/GenBank/DDBJ databases">
        <authorList>
            <person name="Corre E."/>
            <person name="Pelletier E."/>
            <person name="Niang G."/>
            <person name="Scheremetjew M."/>
            <person name="Finn R."/>
            <person name="Kale V."/>
            <person name="Holt S."/>
            <person name="Cochrane G."/>
            <person name="Meng A."/>
            <person name="Brown T."/>
            <person name="Cohen L."/>
        </authorList>
    </citation>
    <scope>NUCLEOTIDE SEQUENCE</scope>
    <source>
        <strain evidence="7">CCMP1243</strain>
    </source>
</reference>
<dbReference type="SUPFAM" id="SSF46785">
    <property type="entry name" value="Winged helix' DNA-binding domain"/>
    <property type="match status" value="1"/>
</dbReference>
<dbReference type="InterPro" id="IPR006910">
    <property type="entry name" value="Rad21_Rec8_N"/>
</dbReference>
<evidence type="ECO:0000256" key="2">
    <source>
        <dbReference type="ARBA" id="ARBA00009870"/>
    </source>
</evidence>
<feature type="compositionally biased region" description="Acidic residues" evidence="4">
    <location>
        <begin position="175"/>
        <end position="185"/>
    </location>
</feature>
<comment type="similarity">
    <text evidence="2">Belongs to the rad21 family.</text>
</comment>
<dbReference type="GO" id="GO:0005634">
    <property type="term" value="C:nucleus"/>
    <property type="evidence" value="ECO:0007669"/>
    <property type="project" value="UniProtKB-SubCell"/>
</dbReference>
<feature type="compositionally biased region" description="Low complexity" evidence="4">
    <location>
        <begin position="262"/>
        <end position="272"/>
    </location>
</feature>
<feature type="region of interest" description="Disordered" evidence="4">
    <location>
        <begin position="165"/>
        <end position="336"/>
    </location>
</feature>
<dbReference type="InterPro" id="IPR039781">
    <property type="entry name" value="Rad21/Rec8-like"/>
</dbReference>
<sequence>MFYSQIILAKKGPLGKIWLAAHWDKKLTKVQIFQTDIERSVDSIVNPSVPLALRVSGHLLLGVVRIYSRKVKYLMNDCTEALVKIKLAFRPGAVDLPEDQAEGASSAINVANFEEFDMQLDLAMPFTLEHLPASEQWMAAASQTMARRQDITLADAEVTASQLSLPSLRTRGAGDAEEWGEEFDPRDERANIGLGDELDDNLGGALDPDAQVDSIEDIEVGRRDSSIQSRGSRGLSLGQDLSKFSVDSADPAPTLEEDFGADLEPLPSPLLEDGGDPDLEPLDPMDTDGGAAMAFDPEGDLSFGMASEDGAAVDGAPAHPSPSTQPPPVARPKKNRKRRLLIDGATELAGSQIKENLRDTGDIVRVFLPPRQRARGAEERLPALEERMAQPNHRNLAPELLEMFSWTMRANDMPFALREGWTEAGPTASGRESIAEAAPEDTVDDIEQALGHDEEPGPSFAQDVVGFPEEDLAFPEDENAMDLPPDEEPEPFDPAEDYNDLPGAPESPLRLGDSVITRDSGAFRLGAVNAFAEEDTAEGGALDTGRAEEGGGAGGAGHWHPNTREVMNMVERALQHNGEVRYNKMAHVGTKKQVDRLTAANTFFELLQLKTWDYIELGQGEAYGDITVSKGRKFDLGVPAAE</sequence>
<dbReference type="InterPro" id="IPR006909">
    <property type="entry name" value="Rad21/Rec8_C_eu"/>
</dbReference>
<feature type="domain" description="Rad21/Rec8-like protein N-terminal" evidence="6">
    <location>
        <begin position="1"/>
        <end position="101"/>
    </location>
</feature>
<feature type="compositionally biased region" description="Pro residues" evidence="4">
    <location>
        <begin position="319"/>
        <end position="330"/>
    </location>
</feature>
<dbReference type="InterPro" id="IPR036390">
    <property type="entry name" value="WH_DNA-bd_sf"/>
</dbReference>
<evidence type="ECO:0008006" key="8">
    <source>
        <dbReference type="Google" id="ProtNLM"/>
    </source>
</evidence>
<dbReference type="AlphaFoldDB" id="A0A7S2S5L9"/>
<dbReference type="Pfam" id="PF04825">
    <property type="entry name" value="Rad21_Rec8_N"/>
    <property type="match status" value="1"/>
</dbReference>
<proteinExistence type="inferred from homology"/>
<dbReference type="PANTHER" id="PTHR12585">
    <property type="entry name" value="SCC1 / RAD21 FAMILY MEMBER"/>
    <property type="match status" value="1"/>
</dbReference>
<name>A0A7S2S5L9_9STRA</name>
<dbReference type="GO" id="GO:0003682">
    <property type="term" value="F:chromatin binding"/>
    <property type="evidence" value="ECO:0007669"/>
    <property type="project" value="TreeGrafter"/>
</dbReference>
<feature type="region of interest" description="Disordered" evidence="4">
    <location>
        <begin position="477"/>
        <end position="512"/>
    </location>
</feature>
<evidence type="ECO:0000259" key="6">
    <source>
        <dbReference type="Pfam" id="PF04825"/>
    </source>
</evidence>
<evidence type="ECO:0000256" key="1">
    <source>
        <dbReference type="ARBA" id="ARBA00004123"/>
    </source>
</evidence>
<evidence type="ECO:0000259" key="5">
    <source>
        <dbReference type="Pfam" id="PF04824"/>
    </source>
</evidence>
<feature type="domain" description="Rad21/Rec8-like protein C-terminal eukaryotic" evidence="5">
    <location>
        <begin position="595"/>
        <end position="634"/>
    </location>
</feature>